<reference evidence="9 10" key="1">
    <citation type="submission" date="2015-02" db="EMBL/GenBank/DDBJ databases">
        <title>Draft Genome Sequences of Two Closely-Related Aflatoxigenic Aspergillus Species Obtained from the Cote d'Ivoire.</title>
        <authorList>
            <person name="Moore G.G."/>
            <person name="Beltz S.B."/>
            <person name="Mack B.M."/>
        </authorList>
    </citation>
    <scope>NUCLEOTIDE SEQUENCE [LARGE SCALE GENOMIC DNA]</scope>
    <source>
        <strain evidence="9 10">SRRC1468</strain>
    </source>
</reference>
<keyword evidence="10" id="KW-1185">Reference proteome</keyword>
<dbReference type="PANTHER" id="PTHR48069">
    <property type="entry name" value="DIHYDROFOLATE REDUCTASE"/>
    <property type="match status" value="1"/>
</dbReference>
<dbReference type="InterPro" id="IPR017925">
    <property type="entry name" value="DHFR_CS"/>
</dbReference>
<dbReference type="AlphaFoldDB" id="A0A0F8WZ20"/>
<keyword evidence="5" id="KW-0521">NADP</keyword>
<evidence type="ECO:0000256" key="4">
    <source>
        <dbReference type="ARBA" id="ARBA00022563"/>
    </source>
</evidence>
<gene>
    <name evidence="9" type="ORF">ARAM_006695</name>
</gene>
<keyword evidence="4" id="KW-0554">One-carbon metabolism</keyword>
<dbReference type="PROSITE" id="PS00075">
    <property type="entry name" value="DHFR_1"/>
    <property type="match status" value="1"/>
</dbReference>
<dbReference type="GO" id="GO:0050661">
    <property type="term" value="F:NADP binding"/>
    <property type="evidence" value="ECO:0007669"/>
    <property type="project" value="InterPro"/>
</dbReference>
<dbReference type="PROSITE" id="PS51330">
    <property type="entry name" value="DHFR_2"/>
    <property type="match status" value="1"/>
</dbReference>
<name>A0A0F8WZ20_9EURO</name>
<evidence type="ECO:0000313" key="10">
    <source>
        <dbReference type="Proteomes" id="UP000034291"/>
    </source>
</evidence>
<dbReference type="STRING" id="308745.A0A0F8WZ20"/>
<comment type="caution">
    <text evidence="9">The sequence shown here is derived from an EMBL/GenBank/DDBJ whole genome shotgun (WGS) entry which is preliminary data.</text>
</comment>
<evidence type="ECO:0000256" key="5">
    <source>
        <dbReference type="ARBA" id="ARBA00022857"/>
    </source>
</evidence>
<dbReference type="GO" id="GO:0046452">
    <property type="term" value="P:dihydrofolate metabolic process"/>
    <property type="evidence" value="ECO:0007669"/>
    <property type="project" value="TreeGrafter"/>
</dbReference>
<dbReference type="GO" id="GO:0005739">
    <property type="term" value="C:mitochondrion"/>
    <property type="evidence" value="ECO:0007669"/>
    <property type="project" value="TreeGrafter"/>
</dbReference>
<evidence type="ECO:0000256" key="1">
    <source>
        <dbReference type="ARBA" id="ARBA00004903"/>
    </source>
</evidence>
<dbReference type="GO" id="GO:0006730">
    <property type="term" value="P:one-carbon metabolic process"/>
    <property type="evidence" value="ECO:0007669"/>
    <property type="project" value="UniProtKB-KW"/>
</dbReference>
<evidence type="ECO:0000256" key="6">
    <source>
        <dbReference type="ARBA" id="ARBA00023002"/>
    </source>
</evidence>
<sequence length="278" mass="30178">MPPQPLTLIVATTPIPRLQTPTAAENALVQHTRLGIGLKGTLPWPRIKTDMSFFARVTARPPPPPPPPPHPAHGAIRPTNAIVMGRKTYDSVPGKLRPLGKRVSVVVTRDVSGQVGERVLGELRGKLAPQDKALAGVMGASGTGAEGKKATEGQTDAFVAGGLEEALETLDTRDTTQGARRNVGKVFVIGGAEIYGAALRLKKGERKVRIVMTKVERRDGGVFECDTFFPVDEELVHERGWRKVSARELTEWVGEEVSGEWIEEGEVRVQMVGYERVD</sequence>
<dbReference type="GO" id="GO:0046654">
    <property type="term" value="P:tetrahydrofolate biosynthetic process"/>
    <property type="evidence" value="ECO:0007669"/>
    <property type="project" value="UniProtKB-UniPathway"/>
</dbReference>
<dbReference type="Gene3D" id="3.40.430.10">
    <property type="entry name" value="Dihydrofolate Reductase, subunit A"/>
    <property type="match status" value="1"/>
</dbReference>
<proteinExistence type="inferred from homology"/>
<dbReference type="SUPFAM" id="SSF53597">
    <property type="entry name" value="Dihydrofolate reductase-like"/>
    <property type="match status" value="1"/>
</dbReference>
<comment type="pathway">
    <text evidence="1">Cofactor biosynthesis; tetrahydrofolate biosynthesis; 5,6,7,8-tetrahydrofolate from 7,8-dihydrofolate: step 1/1.</text>
</comment>
<dbReference type="EMBL" id="JZBS01002970">
    <property type="protein sequence ID" value="KKK16597.1"/>
    <property type="molecule type" value="Genomic_DNA"/>
</dbReference>
<feature type="domain" description="DHFR" evidence="8">
    <location>
        <begin position="5"/>
        <end position="276"/>
    </location>
</feature>
<dbReference type="InterPro" id="IPR024072">
    <property type="entry name" value="DHFR-like_dom_sf"/>
</dbReference>
<protein>
    <recommendedName>
        <fullName evidence="3">Dihydrofolate reductase</fullName>
        <ecNumber evidence="2">1.5.1.3</ecNumber>
    </recommendedName>
</protein>
<evidence type="ECO:0000313" key="9">
    <source>
        <dbReference type="EMBL" id="KKK16597.1"/>
    </source>
</evidence>
<evidence type="ECO:0000259" key="8">
    <source>
        <dbReference type="PROSITE" id="PS51330"/>
    </source>
</evidence>
<evidence type="ECO:0000256" key="3">
    <source>
        <dbReference type="ARBA" id="ARBA00018886"/>
    </source>
</evidence>
<dbReference type="GO" id="GO:0046655">
    <property type="term" value="P:folic acid metabolic process"/>
    <property type="evidence" value="ECO:0007669"/>
    <property type="project" value="TreeGrafter"/>
</dbReference>
<evidence type="ECO:0000256" key="7">
    <source>
        <dbReference type="RuleBase" id="RU004474"/>
    </source>
</evidence>
<keyword evidence="6" id="KW-0560">Oxidoreductase</keyword>
<organism evidence="9 10">
    <name type="scientific">Aspergillus rambellii</name>
    <dbReference type="NCBI Taxonomy" id="308745"/>
    <lineage>
        <taxon>Eukaryota</taxon>
        <taxon>Fungi</taxon>
        <taxon>Dikarya</taxon>
        <taxon>Ascomycota</taxon>
        <taxon>Pezizomycotina</taxon>
        <taxon>Eurotiomycetes</taxon>
        <taxon>Eurotiomycetidae</taxon>
        <taxon>Eurotiales</taxon>
        <taxon>Aspergillaceae</taxon>
        <taxon>Aspergillus</taxon>
        <taxon>Aspergillus subgen. Nidulantes</taxon>
    </lineage>
</organism>
<comment type="similarity">
    <text evidence="7">Belongs to the dihydrofolate reductase family.</text>
</comment>
<dbReference type="PANTHER" id="PTHR48069:SF3">
    <property type="entry name" value="DIHYDROFOLATE REDUCTASE"/>
    <property type="match status" value="1"/>
</dbReference>
<dbReference type="InterPro" id="IPR012259">
    <property type="entry name" value="DHFR"/>
</dbReference>
<dbReference type="Proteomes" id="UP000034291">
    <property type="component" value="Unassembled WGS sequence"/>
</dbReference>
<accession>A0A0F8WZ20</accession>
<dbReference type="CDD" id="cd00209">
    <property type="entry name" value="DHFR"/>
    <property type="match status" value="1"/>
</dbReference>
<dbReference type="PRINTS" id="PR00070">
    <property type="entry name" value="DHFR"/>
</dbReference>
<dbReference type="GO" id="GO:0004146">
    <property type="term" value="F:dihydrofolate reductase activity"/>
    <property type="evidence" value="ECO:0007669"/>
    <property type="project" value="UniProtKB-EC"/>
</dbReference>
<dbReference type="OrthoDB" id="414698at2759"/>
<dbReference type="EC" id="1.5.1.3" evidence="2"/>
<evidence type="ECO:0000256" key="2">
    <source>
        <dbReference type="ARBA" id="ARBA00012856"/>
    </source>
</evidence>
<dbReference type="Pfam" id="PF00186">
    <property type="entry name" value="DHFR_1"/>
    <property type="match status" value="1"/>
</dbReference>
<dbReference type="UniPathway" id="UPA00077">
    <property type="reaction ID" value="UER00158"/>
</dbReference>
<dbReference type="InterPro" id="IPR001796">
    <property type="entry name" value="DHFR_dom"/>
</dbReference>